<reference evidence="3" key="1">
    <citation type="submission" date="2021-05" db="EMBL/GenBank/DDBJ databases">
        <authorList>
            <person name="Pietrasiak N."/>
            <person name="Ward R."/>
            <person name="Stajich J.E."/>
            <person name="Kurbessoian T."/>
        </authorList>
    </citation>
    <scope>NUCLEOTIDE SEQUENCE</scope>
    <source>
        <strain evidence="3">GSE-NOS-MK-12-04C</strain>
    </source>
</reference>
<keyword evidence="2" id="KW-0732">Signal</keyword>
<feature type="chain" id="PRO_5038083897" evidence="2">
    <location>
        <begin position="28"/>
        <end position="281"/>
    </location>
</feature>
<evidence type="ECO:0000313" key="4">
    <source>
        <dbReference type="Proteomes" id="UP000729701"/>
    </source>
</evidence>
<feature type="compositionally biased region" description="Low complexity" evidence="1">
    <location>
        <begin position="258"/>
        <end position="275"/>
    </location>
</feature>
<feature type="region of interest" description="Disordered" evidence="1">
    <location>
        <begin position="35"/>
        <end position="74"/>
    </location>
</feature>
<organism evidence="3 4">
    <name type="scientific">Cyanomargarita calcarea GSE-NOS-MK-12-04C</name>
    <dbReference type="NCBI Taxonomy" id="2839659"/>
    <lineage>
        <taxon>Bacteria</taxon>
        <taxon>Bacillati</taxon>
        <taxon>Cyanobacteriota</taxon>
        <taxon>Cyanophyceae</taxon>
        <taxon>Nostocales</taxon>
        <taxon>Cyanomargaritaceae</taxon>
        <taxon>Cyanomargarita</taxon>
    </lineage>
</organism>
<dbReference type="InterPro" id="IPR025478">
    <property type="entry name" value="COP23"/>
</dbReference>
<dbReference type="Pfam" id="PF14218">
    <property type="entry name" value="COP23"/>
    <property type="match status" value="1"/>
</dbReference>
<evidence type="ECO:0000313" key="3">
    <source>
        <dbReference type="EMBL" id="MBW4672255.1"/>
    </source>
</evidence>
<dbReference type="EMBL" id="JAHHGZ010000069">
    <property type="protein sequence ID" value="MBW4672255.1"/>
    <property type="molecule type" value="Genomic_DNA"/>
</dbReference>
<sequence length="281" mass="30289">MSLKAFKLLLLSSLGLSLLLTNSPVMAQTGDSVVVPTTGSSSSTTGNGTYGNTSTQTGNGTYSNTSTQTNSSTIDSGRRFTCQYYNGQYVVMYQPESQPGQFFPWASPQTLGGGWDTQKRCDTIAQRLESYRPDGLVELQTAVENRQNIVCVTTEAKPFCRIVLTVPPGKDPNVVRNSVFQNLASADNGQQTTAVNTYGSRGNNTSELYNLGRTLLGGSNNRVSTSKSGINLKAFLDPKDGGTGRGMRNGVAIRRQTTKPQANTTTNTTRTLLNPSKFRRP</sequence>
<gene>
    <name evidence="3" type="ORF">KME60_33785</name>
</gene>
<evidence type="ECO:0000256" key="2">
    <source>
        <dbReference type="SAM" id="SignalP"/>
    </source>
</evidence>
<comment type="caution">
    <text evidence="3">The sequence shown here is derived from an EMBL/GenBank/DDBJ whole genome shotgun (WGS) entry which is preliminary data.</text>
</comment>
<reference evidence="3" key="2">
    <citation type="journal article" date="2022" name="Microbiol. Resour. Announc.">
        <title>Metagenome Sequencing to Explore Phylogenomics of Terrestrial Cyanobacteria.</title>
        <authorList>
            <person name="Ward R.D."/>
            <person name="Stajich J.E."/>
            <person name="Johansen J.R."/>
            <person name="Huntemann M."/>
            <person name="Clum A."/>
            <person name="Foster B."/>
            <person name="Foster B."/>
            <person name="Roux S."/>
            <person name="Palaniappan K."/>
            <person name="Varghese N."/>
            <person name="Mukherjee S."/>
            <person name="Reddy T.B.K."/>
            <person name="Daum C."/>
            <person name="Copeland A."/>
            <person name="Chen I.A."/>
            <person name="Ivanova N.N."/>
            <person name="Kyrpides N.C."/>
            <person name="Shapiro N."/>
            <person name="Eloe-Fadrosh E.A."/>
            <person name="Pietrasiak N."/>
        </authorList>
    </citation>
    <scope>NUCLEOTIDE SEQUENCE</scope>
    <source>
        <strain evidence="3">GSE-NOS-MK-12-04C</strain>
    </source>
</reference>
<feature type="region of interest" description="Disordered" evidence="1">
    <location>
        <begin position="255"/>
        <end position="281"/>
    </location>
</feature>
<feature type="compositionally biased region" description="Low complexity" evidence="1">
    <location>
        <begin position="37"/>
        <end position="73"/>
    </location>
</feature>
<evidence type="ECO:0000256" key="1">
    <source>
        <dbReference type="SAM" id="MobiDB-lite"/>
    </source>
</evidence>
<dbReference type="AlphaFoldDB" id="A0A951V1I3"/>
<accession>A0A951V1I3</accession>
<protein>
    <submittedName>
        <fullName evidence="3">COP23 domain-containing protein</fullName>
    </submittedName>
</protein>
<name>A0A951V1I3_9CYAN</name>
<proteinExistence type="predicted"/>
<dbReference type="Proteomes" id="UP000729701">
    <property type="component" value="Unassembled WGS sequence"/>
</dbReference>
<feature type="signal peptide" evidence="2">
    <location>
        <begin position="1"/>
        <end position="27"/>
    </location>
</feature>